<comment type="caution">
    <text evidence="1">The sequence shown here is derived from an EMBL/GenBank/DDBJ whole genome shotgun (WGS) entry which is preliminary data.</text>
</comment>
<evidence type="ECO:0000313" key="1">
    <source>
        <dbReference type="EMBL" id="CAL2106136.1"/>
    </source>
</evidence>
<dbReference type="RefSeq" id="WP_348737941.1">
    <property type="nucleotide sequence ID" value="NZ_CAXJRC010000011.1"/>
</dbReference>
<dbReference type="Gene3D" id="3.40.50.300">
    <property type="entry name" value="P-loop containing nucleotide triphosphate hydrolases"/>
    <property type="match status" value="1"/>
</dbReference>
<gene>
    <name evidence="1" type="ORF">T190115A13A_10292</name>
</gene>
<name>A0ABP1F6V8_9FLAO</name>
<reference evidence="1 2" key="1">
    <citation type="submission" date="2024-05" db="EMBL/GenBank/DDBJ databases">
        <authorList>
            <person name="Duchaud E."/>
        </authorList>
    </citation>
    <scope>NUCLEOTIDE SEQUENCE [LARGE SCALE GENOMIC DNA]</scope>
    <source>
        <strain evidence="1">Ena-SAMPLE-TAB-13-05-2024-13:56:06:370-140305</strain>
    </source>
</reference>
<sequence length="369" mass="42684">MILVKKIEDKSIVWLSQSNQYIVVENIVADILSLLSNSTPKKEVINFLFNQINIPYQQAENFVSDIENLLNQPKNEEQQKQTSELPKSFGQTKYYKINEFVFFIQFSSEYELSLIHPKFAHLEINQQEKFDFNYQVFSKGNTIYFYVNNEFINSWNKTESHYFQGKFSMKIIEHTHQNPEDKWMGIFHASAVSDNNKSMLFLGDSGNGKSTSLALLQANGFTCLADDFVPVLAKTNEVYSFPSAISIKKNSVPVLLSMYPELATTAEYHFKALNKIVRYLPPKNNDYSQHKKCTSLVFIKYVPESDIQINQISSLNAFEKLVPDSWLSPHAENAKAFLDWFENLTCYKLTYSDNKKMIDTVTKLFSDEL</sequence>
<organism evidence="1 2">
    <name type="scientific">Tenacibaculum vairaonense</name>
    <dbReference type="NCBI Taxonomy" id="3137860"/>
    <lineage>
        <taxon>Bacteria</taxon>
        <taxon>Pseudomonadati</taxon>
        <taxon>Bacteroidota</taxon>
        <taxon>Flavobacteriia</taxon>
        <taxon>Flavobacteriales</taxon>
        <taxon>Flavobacteriaceae</taxon>
        <taxon>Tenacibaculum</taxon>
    </lineage>
</organism>
<keyword evidence="2" id="KW-1185">Reference proteome</keyword>
<proteinExistence type="predicted"/>
<protein>
    <submittedName>
        <fullName evidence="1">Uncharacterized protein</fullName>
    </submittedName>
</protein>
<dbReference type="SUPFAM" id="SSF53795">
    <property type="entry name" value="PEP carboxykinase-like"/>
    <property type="match status" value="1"/>
</dbReference>
<evidence type="ECO:0000313" key="2">
    <source>
        <dbReference type="Proteomes" id="UP001497602"/>
    </source>
</evidence>
<accession>A0ABP1F6V8</accession>
<dbReference type="InterPro" id="IPR027417">
    <property type="entry name" value="P-loop_NTPase"/>
</dbReference>
<dbReference type="Proteomes" id="UP001497602">
    <property type="component" value="Unassembled WGS sequence"/>
</dbReference>
<dbReference type="EMBL" id="CAXJRC010000011">
    <property type="protein sequence ID" value="CAL2106136.1"/>
    <property type="molecule type" value="Genomic_DNA"/>
</dbReference>